<evidence type="ECO:0000256" key="1">
    <source>
        <dbReference type="ARBA" id="ARBA00006817"/>
    </source>
</evidence>
<keyword evidence="4" id="KW-1185">Reference proteome</keyword>
<evidence type="ECO:0000313" key="4">
    <source>
        <dbReference type="Proteomes" id="UP000265419"/>
    </source>
</evidence>
<evidence type="ECO:0000313" key="3">
    <source>
        <dbReference type="EMBL" id="RII42645.1"/>
    </source>
</evidence>
<accession>A0A399JAP3</accession>
<dbReference type="CDD" id="cd07814">
    <property type="entry name" value="SRPBCC_CalC_Aha1-like"/>
    <property type="match status" value="1"/>
</dbReference>
<dbReference type="EMBL" id="QQXK01000009">
    <property type="protein sequence ID" value="RII42645.1"/>
    <property type="molecule type" value="Genomic_DNA"/>
</dbReference>
<evidence type="ECO:0000259" key="2">
    <source>
        <dbReference type="Pfam" id="PF08327"/>
    </source>
</evidence>
<protein>
    <submittedName>
        <fullName evidence="3">SRPBCC domain-containing protein</fullName>
    </submittedName>
</protein>
<dbReference type="RefSeq" id="WP_119424190.1">
    <property type="nucleotide sequence ID" value="NZ_QQXK01000009.1"/>
</dbReference>
<gene>
    <name evidence="3" type="ORF">DWB68_05725</name>
</gene>
<dbReference type="InterPro" id="IPR023393">
    <property type="entry name" value="START-like_dom_sf"/>
</dbReference>
<dbReference type="InterPro" id="IPR013538">
    <property type="entry name" value="ASHA1/2-like_C"/>
</dbReference>
<comment type="caution">
    <text evidence="3">The sequence shown here is derived from an EMBL/GenBank/DDBJ whole genome shotgun (WGS) entry which is preliminary data.</text>
</comment>
<reference evidence="3 4" key="1">
    <citation type="submission" date="2018-07" db="EMBL/GenBank/DDBJ databases">
        <title>Arthrobacter sp. nov., isolated from raw cow's milk with high bacterial count.</title>
        <authorList>
            <person name="Hahne J."/>
            <person name="Isele D."/>
            <person name="Lipski A."/>
        </authorList>
    </citation>
    <scope>NUCLEOTIDE SEQUENCE [LARGE SCALE GENOMIC DNA]</scope>
    <source>
        <strain evidence="3 4">JZ R-35</strain>
    </source>
</reference>
<dbReference type="Proteomes" id="UP000265419">
    <property type="component" value="Unassembled WGS sequence"/>
</dbReference>
<comment type="similarity">
    <text evidence="1">Belongs to the AHA1 family.</text>
</comment>
<dbReference type="Gene3D" id="3.30.530.20">
    <property type="match status" value="1"/>
</dbReference>
<proteinExistence type="inferred from homology"/>
<organism evidence="3 4">
    <name type="scientific">Galactobacter valiniphilus</name>
    <dbReference type="NCBI Taxonomy" id="2676122"/>
    <lineage>
        <taxon>Bacteria</taxon>
        <taxon>Bacillati</taxon>
        <taxon>Actinomycetota</taxon>
        <taxon>Actinomycetes</taxon>
        <taxon>Micrococcales</taxon>
        <taxon>Micrococcaceae</taxon>
        <taxon>Galactobacter</taxon>
    </lineage>
</organism>
<dbReference type="AlphaFoldDB" id="A0A399JAP3"/>
<sequence>MVSTATCPDQITLSVTLSSTPERVWHALTTGRARWWSNMRFEPHAGAVLHETWVDHAGVTHESSGTVTLADPDRRLGFDWIDDGWEAPLTVEFVLTPATHGTQLFLVESGFSALADGARLHGEHRDGWMEHLGRLERAAAAAA</sequence>
<feature type="domain" description="Activator of Hsp90 ATPase homologue 1/2-like C-terminal" evidence="2">
    <location>
        <begin position="20"/>
        <end position="138"/>
    </location>
</feature>
<dbReference type="Pfam" id="PF08327">
    <property type="entry name" value="AHSA1"/>
    <property type="match status" value="1"/>
</dbReference>
<dbReference type="SUPFAM" id="SSF55961">
    <property type="entry name" value="Bet v1-like"/>
    <property type="match status" value="1"/>
</dbReference>
<name>A0A399JAP3_9MICC</name>